<dbReference type="Pfam" id="PF24747">
    <property type="entry name" value="Zn-ribbon_GIR1"/>
    <property type="match status" value="1"/>
</dbReference>
<proteinExistence type="predicted"/>
<dbReference type="InterPro" id="IPR056440">
    <property type="entry name" value="Zn-ribbon_GIR1"/>
</dbReference>
<dbReference type="InParanoid" id="A0A1U7ZQW1"/>
<sequence>MTAPNMATITASLERSLQNFSLNHDDGGGGAGVIGRSATSDATDNLTINADTTVELNSHVALPYQWEQCLDLKTGEIYYIDWRNGTKEREDPRKALRSAAGGYYSDVDDDEDDDDDQEEEDSSCESEGSCTDSCPSTSRDDCHRQDVGNHVLVVAGCKRCLMYFMVPKEVEECPKCSGMLLHFDRTDSE</sequence>
<evidence type="ECO:0000313" key="4">
    <source>
        <dbReference type="RefSeq" id="XP_010250568.1"/>
    </source>
</evidence>
<accession>A0A1U7ZQW1</accession>
<dbReference type="KEGG" id="nnu:104592782"/>
<feature type="domain" description="GIR1-like zinc ribbon" evidence="2">
    <location>
        <begin position="152"/>
        <end position="183"/>
    </location>
</feature>
<evidence type="ECO:0000256" key="1">
    <source>
        <dbReference type="SAM" id="MobiDB-lite"/>
    </source>
</evidence>
<dbReference type="RefSeq" id="XP_010250568.1">
    <property type="nucleotide sequence ID" value="XM_010252266.2"/>
</dbReference>
<dbReference type="SUPFAM" id="SSF51045">
    <property type="entry name" value="WW domain"/>
    <property type="match status" value="1"/>
</dbReference>
<feature type="compositionally biased region" description="Acidic residues" evidence="1">
    <location>
        <begin position="106"/>
        <end position="124"/>
    </location>
</feature>
<dbReference type="AlphaFoldDB" id="A0A1U7ZQW1"/>
<dbReference type="OrthoDB" id="1930512at2759"/>
<dbReference type="Proteomes" id="UP000189703">
    <property type="component" value="Unplaced"/>
</dbReference>
<keyword evidence="3" id="KW-1185">Reference proteome</keyword>
<feature type="compositionally biased region" description="Low complexity" evidence="1">
    <location>
        <begin position="125"/>
        <end position="134"/>
    </location>
</feature>
<dbReference type="FunCoup" id="A0A1U7ZQW1">
    <property type="interactions" value="568"/>
</dbReference>
<organism evidence="3 4">
    <name type="scientific">Nelumbo nucifera</name>
    <name type="common">Sacred lotus</name>
    <dbReference type="NCBI Taxonomy" id="4432"/>
    <lineage>
        <taxon>Eukaryota</taxon>
        <taxon>Viridiplantae</taxon>
        <taxon>Streptophyta</taxon>
        <taxon>Embryophyta</taxon>
        <taxon>Tracheophyta</taxon>
        <taxon>Spermatophyta</taxon>
        <taxon>Magnoliopsida</taxon>
        <taxon>Proteales</taxon>
        <taxon>Nelumbonaceae</taxon>
        <taxon>Nelumbo</taxon>
    </lineage>
</organism>
<feature type="region of interest" description="Disordered" evidence="1">
    <location>
        <begin position="89"/>
        <end position="142"/>
    </location>
</feature>
<evidence type="ECO:0000313" key="3">
    <source>
        <dbReference type="Proteomes" id="UP000189703"/>
    </source>
</evidence>
<name>A0A1U7ZQW1_NELNU</name>
<evidence type="ECO:0000259" key="2">
    <source>
        <dbReference type="Pfam" id="PF24747"/>
    </source>
</evidence>
<dbReference type="Gene3D" id="2.20.70.10">
    <property type="match status" value="1"/>
</dbReference>
<dbReference type="PANTHER" id="PTHR14791:SF29">
    <property type="entry name" value="PROTEIN KIBRA"/>
    <property type="match status" value="1"/>
</dbReference>
<dbReference type="InterPro" id="IPR036020">
    <property type="entry name" value="WW_dom_sf"/>
</dbReference>
<dbReference type="OMA" id="TADVCPK"/>
<dbReference type="GeneID" id="104592782"/>
<reference evidence="4" key="1">
    <citation type="submission" date="2025-08" db="UniProtKB">
        <authorList>
            <consortium name="RefSeq"/>
        </authorList>
    </citation>
    <scope>IDENTIFICATION</scope>
</reference>
<protein>
    <submittedName>
        <fullName evidence="4">Uncharacterized protein LOC104592782</fullName>
    </submittedName>
</protein>
<dbReference type="InterPro" id="IPR051105">
    <property type="entry name" value="WWC/KIBRA_Hippo_Reg"/>
</dbReference>
<gene>
    <name evidence="4" type="primary">LOC104592782</name>
</gene>
<dbReference type="PANTHER" id="PTHR14791">
    <property type="entry name" value="BOMB/KIRA PROTEINS"/>
    <property type="match status" value="1"/>
</dbReference>
<dbReference type="eggNOG" id="ENOG502RXWN">
    <property type="taxonomic scope" value="Eukaryota"/>
</dbReference>